<dbReference type="EMBL" id="JAHFVK010000001">
    <property type="protein sequence ID" value="MBT2133959.1"/>
    <property type="molecule type" value="Genomic_DNA"/>
</dbReference>
<keyword evidence="3" id="KW-1185">Reference proteome</keyword>
<evidence type="ECO:0000256" key="1">
    <source>
        <dbReference type="SAM" id="MobiDB-lite"/>
    </source>
</evidence>
<organism evidence="2 3">
    <name type="scientific">Croceibacterium selenioxidans</name>
    <dbReference type="NCBI Taxonomy" id="2838833"/>
    <lineage>
        <taxon>Bacteria</taxon>
        <taxon>Pseudomonadati</taxon>
        <taxon>Pseudomonadota</taxon>
        <taxon>Alphaproteobacteria</taxon>
        <taxon>Sphingomonadales</taxon>
        <taxon>Erythrobacteraceae</taxon>
        <taxon>Croceibacterium</taxon>
    </lineage>
</organism>
<gene>
    <name evidence="2" type="ORF">KK137_06395</name>
</gene>
<evidence type="ECO:0000313" key="3">
    <source>
        <dbReference type="Proteomes" id="UP000811255"/>
    </source>
</evidence>
<dbReference type="Proteomes" id="UP000811255">
    <property type="component" value="Unassembled WGS sequence"/>
</dbReference>
<reference evidence="2 3" key="1">
    <citation type="submission" date="2021-05" db="EMBL/GenBank/DDBJ databases">
        <title>Croceibacterium sp. LX-88 genome sequence.</title>
        <authorList>
            <person name="Luo X."/>
        </authorList>
    </citation>
    <scope>NUCLEOTIDE SEQUENCE [LARGE SCALE GENOMIC DNA]</scope>
    <source>
        <strain evidence="2 3">LX-88</strain>
    </source>
</reference>
<evidence type="ECO:0000313" key="2">
    <source>
        <dbReference type="EMBL" id="MBT2133959.1"/>
    </source>
</evidence>
<dbReference type="RefSeq" id="WP_214535324.1">
    <property type="nucleotide sequence ID" value="NZ_JAHFVK010000001.1"/>
</dbReference>
<evidence type="ECO:0008006" key="4">
    <source>
        <dbReference type="Google" id="ProtNLM"/>
    </source>
</evidence>
<comment type="caution">
    <text evidence="2">The sequence shown here is derived from an EMBL/GenBank/DDBJ whole genome shotgun (WGS) entry which is preliminary data.</text>
</comment>
<accession>A0ABS5W6E7</accession>
<feature type="region of interest" description="Disordered" evidence="1">
    <location>
        <begin position="1"/>
        <end position="23"/>
    </location>
</feature>
<name>A0ABS5W6E7_9SPHN</name>
<protein>
    <recommendedName>
        <fullName evidence="4">Transposase</fullName>
    </recommendedName>
</protein>
<proteinExistence type="predicted"/>
<sequence>METAVQVDTPVVARSGSAHRHKPAPPAFAEVFIRVGWRGVEEAYGSRTGCNRRWIDDCGGETLFALRREYRQRLRQLRAGQRSARA</sequence>